<accession>A0A0A9Q4U5</accession>
<dbReference type="EMBL" id="GBRH01273306">
    <property type="protein sequence ID" value="JAD24589.1"/>
    <property type="molecule type" value="Transcribed_RNA"/>
</dbReference>
<reference evidence="1" key="1">
    <citation type="submission" date="2014-09" db="EMBL/GenBank/DDBJ databases">
        <authorList>
            <person name="Magalhaes I.L.F."/>
            <person name="Oliveira U."/>
            <person name="Santos F.R."/>
            <person name="Vidigal T.H.D.A."/>
            <person name="Brescovit A.D."/>
            <person name="Santos A.J."/>
        </authorList>
    </citation>
    <scope>NUCLEOTIDE SEQUENCE</scope>
    <source>
        <tissue evidence="1">Shoot tissue taken approximately 20 cm above the soil surface</tissue>
    </source>
</reference>
<evidence type="ECO:0000313" key="1">
    <source>
        <dbReference type="EMBL" id="JAD24589.1"/>
    </source>
</evidence>
<dbReference type="AlphaFoldDB" id="A0A0A9Q4U5"/>
<protein>
    <submittedName>
        <fullName evidence="1">Uncharacterized protein</fullName>
    </submittedName>
</protein>
<reference evidence="1" key="2">
    <citation type="journal article" date="2015" name="Data Brief">
        <title>Shoot transcriptome of the giant reed, Arundo donax.</title>
        <authorList>
            <person name="Barrero R.A."/>
            <person name="Guerrero F.D."/>
            <person name="Moolhuijzen P."/>
            <person name="Goolsby J.A."/>
            <person name="Tidwell J."/>
            <person name="Bellgard S.E."/>
            <person name="Bellgard M.I."/>
        </authorList>
    </citation>
    <scope>NUCLEOTIDE SEQUENCE</scope>
    <source>
        <tissue evidence="1">Shoot tissue taken approximately 20 cm above the soil surface</tissue>
    </source>
</reference>
<name>A0A0A9Q4U5_ARUDO</name>
<proteinExistence type="predicted"/>
<organism evidence="1">
    <name type="scientific">Arundo donax</name>
    <name type="common">Giant reed</name>
    <name type="synonym">Donax arundinaceus</name>
    <dbReference type="NCBI Taxonomy" id="35708"/>
    <lineage>
        <taxon>Eukaryota</taxon>
        <taxon>Viridiplantae</taxon>
        <taxon>Streptophyta</taxon>
        <taxon>Embryophyta</taxon>
        <taxon>Tracheophyta</taxon>
        <taxon>Spermatophyta</taxon>
        <taxon>Magnoliopsida</taxon>
        <taxon>Liliopsida</taxon>
        <taxon>Poales</taxon>
        <taxon>Poaceae</taxon>
        <taxon>PACMAD clade</taxon>
        <taxon>Arundinoideae</taxon>
        <taxon>Arundineae</taxon>
        <taxon>Arundo</taxon>
    </lineage>
</organism>
<sequence>MLEKQRVQESFLLDHSFFPFSVYRVKIFYFMVMVGYSIVWHHLVSTHVRAYSNL</sequence>